<dbReference type="Proteomes" id="UP001432146">
    <property type="component" value="Unassembled WGS sequence"/>
</dbReference>
<dbReference type="InterPro" id="IPR055469">
    <property type="entry name" value="DUF7041"/>
</dbReference>
<name>A0AAW0ZBS2_9HYME</name>
<evidence type="ECO:0000313" key="4">
    <source>
        <dbReference type="Proteomes" id="UP001432146"/>
    </source>
</evidence>
<organism evidence="3 4">
    <name type="scientific">Tetragonisca angustula</name>
    <dbReference type="NCBI Taxonomy" id="166442"/>
    <lineage>
        <taxon>Eukaryota</taxon>
        <taxon>Metazoa</taxon>
        <taxon>Ecdysozoa</taxon>
        <taxon>Arthropoda</taxon>
        <taxon>Hexapoda</taxon>
        <taxon>Insecta</taxon>
        <taxon>Pterygota</taxon>
        <taxon>Neoptera</taxon>
        <taxon>Endopterygota</taxon>
        <taxon>Hymenoptera</taxon>
        <taxon>Apocrita</taxon>
        <taxon>Aculeata</taxon>
        <taxon>Apoidea</taxon>
        <taxon>Anthophila</taxon>
        <taxon>Apidae</taxon>
        <taxon>Tetragonisca</taxon>
    </lineage>
</organism>
<proteinExistence type="predicted"/>
<feature type="domain" description="DUF7041" evidence="2">
    <location>
        <begin position="32"/>
        <end position="84"/>
    </location>
</feature>
<dbReference type="EMBL" id="JAWNGG020000313">
    <property type="protein sequence ID" value="KAK9294522.1"/>
    <property type="molecule type" value="Genomic_DNA"/>
</dbReference>
<dbReference type="AlphaFoldDB" id="A0AAW0ZBS2"/>
<keyword evidence="4" id="KW-1185">Reference proteome</keyword>
<accession>A0AAW0ZBS2</accession>
<evidence type="ECO:0000259" key="2">
    <source>
        <dbReference type="Pfam" id="PF23055"/>
    </source>
</evidence>
<gene>
    <name evidence="3" type="ORF">QLX08_010889</name>
</gene>
<protein>
    <recommendedName>
        <fullName evidence="2">DUF7041 domain-containing protein</fullName>
    </recommendedName>
</protein>
<evidence type="ECO:0000256" key="1">
    <source>
        <dbReference type="SAM" id="MobiDB-lite"/>
    </source>
</evidence>
<reference evidence="3 4" key="1">
    <citation type="submission" date="2024-05" db="EMBL/GenBank/DDBJ databases">
        <title>The nuclear and mitochondrial genome assemblies of Tetragonisca angustula (Apidae: Meliponini), a tiny yet remarkable pollinator in the Neotropics.</title>
        <authorList>
            <person name="Ferrari R."/>
            <person name="Ricardo P.C."/>
            <person name="Dias F.C."/>
            <person name="Araujo N.S."/>
            <person name="Soares D.O."/>
            <person name="Zhou Q.-S."/>
            <person name="Zhu C.-D."/>
            <person name="Coutinho L."/>
            <person name="Airas M.C."/>
            <person name="Batista T.M."/>
        </authorList>
    </citation>
    <scope>NUCLEOTIDE SEQUENCE [LARGE SCALE GENOMIC DNA]</scope>
    <source>
        <strain evidence="3">ASF017062</strain>
        <tissue evidence="3">Abdomen</tissue>
    </source>
</reference>
<sequence length="95" mass="11056">MKKEKKSMKILPNFSSPRDEYGAADDKIGNLSPFSKESPNTWFTMAELEFRIFRINQQGAKYNYVVAAIDLETAYEVIDIIFHRKIHREIIPTTT</sequence>
<evidence type="ECO:0000313" key="3">
    <source>
        <dbReference type="EMBL" id="KAK9294522.1"/>
    </source>
</evidence>
<comment type="caution">
    <text evidence="3">The sequence shown here is derived from an EMBL/GenBank/DDBJ whole genome shotgun (WGS) entry which is preliminary data.</text>
</comment>
<dbReference type="Pfam" id="PF23055">
    <property type="entry name" value="DUF7041"/>
    <property type="match status" value="1"/>
</dbReference>
<feature type="region of interest" description="Disordered" evidence="1">
    <location>
        <begin position="1"/>
        <end position="22"/>
    </location>
</feature>